<dbReference type="GO" id="GO:0007218">
    <property type="term" value="P:neuropeptide signaling pathway"/>
    <property type="evidence" value="ECO:0007669"/>
    <property type="project" value="UniProtKB-KW"/>
</dbReference>
<dbReference type="GO" id="GO:0005576">
    <property type="term" value="C:extracellular region"/>
    <property type="evidence" value="ECO:0007669"/>
    <property type="project" value="UniProtKB-SubCell"/>
</dbReference>
<dbReference type="InterPro" id="IPR002544">
    <property type="entry name" value="FMRFamid-related_peptide-like"/>
</dbReference>
<evidence type="ECO:0000256" key="8">
    <source>
        <dbReference type="SAM" id="SignalP"/>
    </source>
</evidence>
<evidence type="ECO:0000313" key="10">
    <source>
        <dbReference type="Proteomes" id="UP001152759"/>
    </source>
</evidence>
<protein>
    <recommendedName>
        <fullName evidence="11">FMRFamide</fullName>
    </recommendedName>
</protein>
<keyword evidence="6" id="KW-0527">Neuropeptide</keyword>
<dbReference type="AlphaFoldDB" id="A0A9P0G1Q5"/>
<dbReference type="EMBL" id="OU963864">
    <property type="protein sequence ID" value="CAH0768074.1"/>
    <property type="molecule type" value="Genomic_DNA"/>
</dbReference>
<feature type="region of interest" description="Disordered" evidence="7">
    <location>
        <begin position="313"/>
        <end position="358"/>
    </location>
</feature>
<keyword evidence="5" id="KW-0027">Amidation</keyword>
<dbReference type="Pfam" id="PF01581">
    <property type="entry name" value="FARP"/>
    <property type="match status" value="4"/>
</dbReference>
<comment type="subcellular location">
    <subcellularLocation>
        <location evidence="1">Secreted</location>
    </subcellularLocation>
</comment>
<evidence type="ECO:0000313" key="9">
    <source>
        <dbReference type="EMBL" id="CAH0768074.1"/>
    </source>
</evidence>
<organism evidence="9 10">
    <name type="scientific">Bemisia tabaci</name>
    <name type="common">Sweetpotato whitefly</name>
    <name type="synonym">Aleurodes tabaci</name>
    <dbReference type="NCBI Taxonomy" id="7038"/>
    <lineage>
        <taxon>Eukaryota</taxon>
        <taxon>Metazoa</taxon>
        <taxon>Ecdysozoa</taxon>
        <taxon>Arthropoda</taxon>
        <taxon>Hexapoda</taxon>
        <taxon>Insecta</taxon>
        <taxon>Pterygota</taxon>
        <taxon>Neoptera</taxon>
        <taxon>Paraneoptera</taxon>
        <taxon>Hemiptera</taxon>
        <taxon>Sternorrhyncha</taxon>
        <taxon>Aleyrodoidea</taxon>
        <taxon>Aleyrodidae</taxon>
        <taxon>Aleyrodinae</taxon>
        <taxon>Bemisia</taxon>
    </lineage>
</organism>
<dbReference type="InterPro" id="IPR051041">
    <property type="entry name" value="FMRFamide-related_np"/>
</dbReference>
<accession>A0A9P0G1Q5</accession>
<dbReference type="KEGG" id="btab:109032308"/>
<evidence type="ECO:0000256" key="4">
    <source>
        <dbReference type="ARBA" id="ARBA00022737"/>
    </source>
</evidence>
<evidence type="ECO:0008006" key="11">
    <source>
        <dbReference type="Google" id="ProtNLM"/>
    </source>
</evidence>
<sequence length="415" mass="47169">MMNLKLCYFSFFVLVYEWISTDLVEAEKVIGLDTGSLDDDDTEVGVVQKRFVQRAIDPLMRRSPLDKNFMRFGKRSEDKGHQDEPELDEIINMTPSDYKLIADDSEPKAKRVKQDFIRLGRGKQDFIRFGRGKQDFIRFGRGKQDFIRFGRGKQDFIRFGRGDASNLLHYPETNYDLEVAEDDFRNADDLAERDPRAKNSFIRFGRAENFIRFGRNAEVGTPSDNINYRSKRSGDEFRFARAGDPLPALFVADVNPVEIRRSSGFIRLGRAKATGSKEPEMGDRRKRSLDDVDSSTPEPKVVPKIGFKGLVVVPPGSEGGVEPEPEMDGSENGSRNETEDGYSTEMNDFPVTEPPEKNFHIPSIRHKRRTYEDYRPRDLAMLNSNVYDALAGSADCSPMVRLGPSLSKDYVVKVG</sequence>
<feature type="signal peptide" evidence="8">
    <location>
        <begin position="1"/>
        <end position="26"/>
    </location>
</feature>
<proteinExistence type="inferred from homology"/>
<evidence type="ECO:0000256" key="2">
    <source>
        <dbReference type="ARBA" id="ARBA00006356"/>
    </source>
</evidence>
<dbReference type="PANTHER" id="PTHR20986:SF22">
    <property type="entry name" value="FMRFAMIDE-RELATED PEPTIDES"/>
    <property type="match status" value="1"/>
</dbReference>
<dbReference type="Proteomes" id="UP001152759">
    <property type="component" value="Chromosome 3"/>
</dbReference>
<keyword evidence="10" id="KW-1185">Reference proteome</keyword>
<keyword evidence="3" id="KW-0964">Secreted</keyword>
<evidence type="ECO:0000256" key="1">
    <source>
        <dbReference type="ARBA" id="ARBA00004613"/>
    </source>
</evidence>
<evidence type="ECO:0000256" key="7">
    <source>
        <dbReference type="SAM" id="MobiDB-lite"/>
    </source>
</evidence>
<feature type="region of interest" description="Disordered" evidence="7">
    <location>
        <begin position="271"/>
        <end position="300"/>
    </location>
</feature>
<keyword evidence="8" id="KW-0732">Signal</keyword>
<comment type="similarity">
    <text evidence="2">Belongs to the FARP (FMRFamide related peptide) family.</text>
</comment>
<evidence type="ECO:0000256" key="6">
    <source>
        <dbReference type="ARBA" id="ARBA00023320"/>
    </source>
</evidence>
<keyword evidence="4" id="KW-0677">Repeat</keyword>
<evidence type="ECO:0000256" key="3">
    <source>
        <dbReference type="ARBA" id="ARBA00022525"/>
    </source>
</evidence>
<gene>
    <name evidence="9" type="ORF">BEMITA_LOCUS5260</name>
</gene>
<reference evidence="9" key="1">
    <citation type="submission" date="2021-12" db="EMBL/GenBank/DDBJ databases">
        <authorList>
            <person name="King R."/>
        </authorList>
    </citation>
    <scope>NUCLEOTIDE SEQUENCE</scope>
</reference>
<feature type="chain" id="PRO_5040293572" description="FMRFamide" evidence="8">
    <location>
        <begin position="27"/>
        <end position="415"/>
    </location>
</feature>
<name>A0A9P0G1Q5_BEMTA</name>
<evidence type="ECO:0000256" key="5">
    <source>
        <dbReference type="ARBA" id="ARBA00022815"/>
    </source>
</evidence>
<dbReference type="PANTHER" id="PTHR20986">
    <property type="entry name" value="FMRFAMIDE-RELATED PEPTIDES"/>
    <property type="match status" value="1"/>
</dbReference>